<comment type="caution">
    <text evidence="13">The sequence shown here is derived from an EMBL/GenBank/DDBJ whole genome shotgun (WGS) entry which is preliminary data.</text>
</comment>
<evidence type="ECO:0000256" key="3">
    <source>
        <dbReference type="ARBA" id="ARBA00005884"/>
    </source>
</evidence>
<comment type="subcellular location">
    <subcellularLocation>
        <location evidence="2">Nucleus</location>
    </subcellularLocation>
</comment>
<evidence type="ECO:0000256" key="10">
    <source>
        <dbReference type="ARBA" id="ARBA00022833"/>
    </source>
</evidence>
<evidence type="ECO:0000256" key="4">
    <source>
        <dbReference type="ARBA" id="ARBA00012251"/>
    </source>
</evidence>
<evidence type="ECO:0000259" key="12">
    <source>
        <dbReference type="PROSITE" id="PS51873"/>
    </source>
</evidence>
<feature type="domain" description="RING-type" evidence="12">
    <location>
        <begin position="290"/>
        <end position="498"/>
    </location>
</feature>
<dbReference type="OrthoDB" id="10009520at2759"/>
<dbReference type="EC" id="2.3.2.31" evidence="4"/>
<dbReference type="Proteomes" id="UP000494206">
    <property type="component" value="Unassembled WGS sequence"/>
</dbReference>
<comment type="similarity">
    <text evidence="3">Belongs to the RBR family. Ariadne subfamily.</text>
</comment>
<dbReference type="InterPro" id="IPR047555">
    <property type="entry name" value="BRcat_RBR_TRIAD1"/>
</dbReference>
<dbReference type="PANTHER" id="PTHR11685">
    <property type="entry name" value="RBR FAMILY RING FINGER AND IBR DOMAIN-CONTAINING"/>
    <property type="match status" value="1"/>
</dbReference>
<dbReference type="Pfam" id="PF01485">
    <property type="entry name" value="IBR"/>
    <property type="match status" value="1"/>
</dbReference>
<evidence type="ECO:0000256" key="2">
    <source>
        <dbReference type="ARBA" id="ARBA00004123"/>
    </source>
</evidence>
<evidence type="ECO:0000256" key="11">
    <source>
        <dbReference type="ARBA" id="ARBA00023242"/>
    </source>
</evidence>
<dbReference type="Gene3D" id="1.20.120.1750">
    <property type="match status" value="1"/>
</dbReference>
<keyword evidence="7" id="KW-0677">Repeat</keyword>
<dbReference type="CDD" id="cd20344">
    <property type="entry name" value="BRcat_RBR_TRIAD1"/>
    <property type="match status" value="1"/>
</dbReference>
<dbReference type="FunFam" id="1.20.120.1750:FF:000004">
    <property type="entry name" value="RBR-type E3 ubiquitin transferase"/>
    <property type="match status" value="1"/>
</dbReference>
<protein>
    <recommendedName>
        <fullName evidence="4">RBR-type E3 ubiquitin transferase</fullName>
        <ecNumber evidence="4">2.3.2.31</ecNumber>
    </recommendedName>
</protein>
<evidence type="ECO:0000256" key="1">
    <source>
        <dbReference type="ARBA" id="ARBA00001798"/>
    </source>
</evidence>
<dbReference type="Pfam" id="PF19422">
    <property type="entry name" value="Ariadne"/>
    <property type="match status" value="1"/>
</dbReference>
<keyword evidence="6" id="KW-0479">Metal-binding</keyword>
<gene>
    <name evidence="13" type="ORF">CBOVIS_LOCUS10745</name>
</gene>
<dbReference type="InterPro" id="IPR045840">
    <property type="entry name" value="Ariadne"/>
</dbReference>
<dbReference type="GO" id="GO:0008270">
    <property type="term" value="F:zinc ion binding"/>
    <property type="evidence" value="ECO:0007669"/>
    <property type="project" value="UniProtKB-KW"/>
</dbReference>
<dbReference type="AlphaFoldDB" id="A0A8S1F9U8"/>
<evidence type="ECO:0000313" key="14">
    <source>
        <dbReference type="Proteomes" id="UP000494206"/>
    </source>
</evidence>
<dbReference type="InterPro" id="IPR002867">
    <property type="entry name" value="IBR_dom"/>
</dbReference>
<evidence type="ECO:0000256" key="6">
    <source>
        <dbReference type="ARBA" id="ARBA00022723"/>
    </source>
</evidence>
<evidence type="ECO:0000256" key="9">
    <source>
        <dbReference type="ARBA" id="ARBA00022786"/>
    </source>
</evidence>
<keyword evidence="10" id="KW-0862">Zinc</keyword>
<comment type="catalytic activity">
    <reaction evidence="1">
        <text>[E2 ubiquitin-conjugating enzyme]-S-ubiquitinyl-L-cysteine + [acceptor protein]-L-lysine = [E2 ubiquitin-conjugating enzyme]-L-cysteine + [acceptor protein]-N(6)-ubiquitinyl-L-lysine.</text>
        <dbReference type="EC" id="2.3.2.31"/>
    </reaction>
</comment>
<dbReference type="CDD" id="cd16773">
    <property type="entry name" value="RING-HC_RBR_TRIAD1"/>
    <property type="match status" value="1"/>
</dbReference>
<accession>A0A8S1F9U8</accession>
<keyword evidence="14" id="KW-1185">Reference proteome</keyword>
<dbReference type="Pfam" id="PF22191">
    <property type="entry name" value="IBR_1"/>
    <property type="match status" value="1"/>
</dbReference>
<evidence type="ECO:0000256" key="8">
    <source>
        <dbReference type="ARBA" id="ARBA00022771"/>
    </source>
</evidence>
<dbReference type="SMART" id="SM00647">
    <property type="entry name" value="IBR"/>
    <property type="match status" value="2"/>
</dbReference>
<dbReference type="GO" id="GO:0005634">
    <property type="term" value="C:nucleus"/>
    <property type="evidence" value="ECO:0007669"/>
    <property type="project" value="UniProtKB-SubCell"/>
</dbReference>
<reference evidence="13 14" key="1">
    <citation type="submission" date="2020-04" db="EMBL/GenBank/DDBJ databases">
        <authorList>
            <person name="Laetsch R D."/>
            <person name="Stevens L."/>
            <person name="Kumar S."/>
            <person name="Blaxter L. M."/>
        </authorList>
    </citation>
    <scope>NUCLEOTIDE SEQUENCE [LARGE SCALE GENOMIC DNA]</scope>
</reference>
<keyword evidence="11" id="KW-0539">Nucleus</keyword>
<evidence type="ECO:0000256" key="7">
    <source>
        <dbReference type="ARBA" id="ARBA00022737"/>
    </source>
</evidence>
<dbReference type="GO" id="GO:0016567">
    <property type="term" value="P:protein ubiquitination"/>
    <property type="evidence" value="ECO:0007669"/>
    <property type="project" value="InterPro"/>
</dbReference>
<dbReference type="Gene3D" id="3.30.40.10">
    <property type="entry name" value="Zinc/RING finger domain, C3HC4 (zinc finger)"/>
    <property type="match status" value="1"/>
</dbReference>
<proteinExistence type="inferred from homology"/>
<dbReference type="GO" id="GO:0061630">
    <property type="term" value="F:ubiquitin protein ligase activity"/>
    <property type="evidence" value="ECO:0007669"/>
    <property type="project" value="UniProtKB-EC"/>
</dbReference>
<dbReference type="SUPFAM" id="SSF57850">
    <property type="entry name" value="RING/U-box"/>
    <property type="match status" value="3"/>
</dbReference>
<keyword evidence="5" id="KW-0808">Transferase</keyword>
<sequence length="646" mass="74663">MFDVRFVETDEDIDFSQIPFDVTVPHILRFPVSSNISENGTGQSDVGTFLFYPLGFLYVKSPLEKASSSAKKKYENIMKQMEIVKGMIVVVVIRLDISLYKQDKMFESSTLPSFKIVPNSSGVKIKDMSIVLQNSEESEDMVIKLDYFPAITTPGITCYKITNNEDFDSGNMDDEDMSCTSGDDDYDCCDDDYYNDCDLDATDEVAVTSTHSEDAKFECLEVSQVERLMADSVKIVTNFLSINENISRMLLHANSWDIDLVINMWRKNKSELFRQSHMAAKPDSKYERPMNGYCAVCAVDGYPALLFLACGHCFCEQCWKCHIESRLTEGVASRIECMESDCGVYCPPEFVHQLLDKGPLRARYDRFLFRDLVQSHPELKFCVGKDCQIVIRSKEEKPKRVTCEKCHTSFCVTCGVDYHAPTSCDTIKQWLTKCADDSETANYISAHTKDCPRCHSCIEKAGGCNHIQCTRCRHHFCWMCFGDWKTHGSEYYECSRYKENPSIAAEANHVKARRALEKYLHYFERFENHSKSLKMEEQLREKIKKKIDDKVNEHNGTWIDWQYLHTAVSQLTKCRYTLQYTYPFAYYMQSGPRKQLFEYQQAQLEKEVEELAWAVERADATARGALEAHMHRAEHKRQTLLHDFFF</sequence>
<dbReference type="PROSITE" id="PS51873">
    <property type="entry name" value="TRIAD"/>
    <property type="match status" value="1"/>
</dbReference>
<name>A0A8S1F9U8_9PELO</name>
<dbReference type="InterPro" id="IPR044066">
    <property type="entry name" value="TRIAD_supradom"/>
</dbReference>
<dbReference type="CDD" id="cd20360">
    <property type="entry name" value="Rcat_RBR_TRIAD1"/>
    <property type="match status" value="1"/>
</dbReference>
<evidence type="ECO:0000313" key="13">
    <source>
        <dbReference type="EMBL" id="CAB3409047.1"/>
    </source>
</evidence>
<dbReference type="EMBL" id="CADEPM010000008">
    <property type="protein sequence ID" value="CAB3409047.1"/>
    <property type="molecule type" value="Genomic_DNA"/>
</dbReference>
<dbReference type="InterPro" id="IPR013083">
    <property type="entry name" value="Znf_RING/FYVE/PHD"/>
</dbReference>
<evidence type="ECO:0000256" key="5">
    <source>
        <dbReference type="ARBA" id="ARBA00022679"/>
    </source>
</evidence>
<organism evidence="13 14">
    <name type="scientific">Caenorhabditis bovis</name>
    <dbReference type="NCBI Taxonomy" id="2654633"/>
    <lineage>
        <taxon>Eukaryota</taxon>
        <taxon>Metazoa</taxon>
        <taxon>Ecdysozoa</taxon>
        <taxon>Nematoda</taxon>
        <taxon>Chromadorea</taxon>
        <taxon>Rhabditida</taxon>
        <taxon>Rhabditina</taxon>
        <taxon>Rhabditomorpha</taxon>
        <taxon>Rhabditoidea</taxon>
        <taxon>Rhabditidae</taxon>
        <taxon>Peloderinae</taxon>
        <taxon>Caenorhabditis</taxon>
    </lineage>
</organism>
<keyword evidence="9" id="KW-0833">Ubl conjugation pathway</keyword>
<dbReference type="InterPro" id="IPR047556">
    <property type="entry name" value="Rcat_RBR_TRIAD1"/>
</dbReference>
<keyword evidence="8" id="KW-0863">Zinc-finger</keyword>
<dbReference type="InterPro" id="IPR031127">
    <property type="entry name" value="E3_UB_ligase_RBR"/>
</dbReference>